<dbReference type="PROSITE" id="PS51186">
    <property type="entry name" value="GNAT"/>
    <property type="match status" value="1"/>
</dbReference>
<name>A0A1U7NM83_9FIRM</name>
<dbReference type="STRING" id="1862672.BO225_07095"/>
<dbReference type="InterPro" id="IPR000182">
    <property type="entry name" value="GNAT_dom"/>
</dbReference>
<protein>
    <submittedName>
        <fullName evidence="5">N-acetyltransferase</fullName>
    </submittedName>
</protein>
<gene>
    <name evidence="5" type="ORF">BO225_07095</name>
</gene>
<dbReference type="GO" id="GO:0016747">
    <property type="term" value="F:acyltransferase activity, transferring groups other than amino-acyl groups"/>
    <property type="evidence" value="ECO:0007669"/>
    <property type="project" value="InterPro"/>
</dbReference>
<dbReference type="OrthoDB" id="9785602at2"/>
<reference evidence="5 6" key="1">
    <citation type="submission" date="2016-11" db="EMBL/GenBank/DDBJ databases">
        <title>Description of two novel members of the family Erysipelotrichaceae: Ileibacterium lipovorans gen. nov., sp. nov. and Dubosiella newyorkensis, gen. nov., sp. nov.</title>
        <authorList>
            <person name="Cox L.M."/>
            <person name="Sohn J."/>
            <person name="Tyrrell K.L."/>
            <person name="Citron D.M."/>
            <person name="Lawson P.A."/>
            <person name="Patel N.B."/>
            <person name="Iizumi T."/>
            <person name="Perez-Perez G.I."/>
            <person name="Goldstein E.J."/>
            <person name="Blaser M.J."/>
        </authorList>
    </citation>
    <scope>NUCLEOTIDE SEQUENCE [LARGE SCALE GENOMIC DNA]</scope>
    <source>
        <strain evidence="5 6">NYU-BL-A4</strain>
    </source>
</reference>
<sequence length="172" mass="19679">MEIELKKWSFEDEEALTKLCNAIDRSYLSDRLPNPYTKSAAQWWLNMIQENENKNGVFRKIVAQGKIVGTISVEKKDDVNRKDAEIGYYVLPEEYGKGIMSEAVKKICELAFQELDIIRITGSVFEPNIASRRVLEKNGFLLEGVLKSAVFKNDTIYDLCLYGKVKEDKKTG</sequence>
<evidence type="ECO:0000259" key="4">
    <source>
        <dbReference type="PROSITE" id="PS51186"/>
    </source>
</evidence>
<dbReference type="Pfam" id="PF13302">
    <property type="entry name" value="Acetyltransf_3"/>
    <property type="match status" value="1"/>
</dbReference>
<organism evidence="5 6">
    <name type="scientific">Dubosiella newyorkensis</name>
    <dbReference type="NCBI Taxonomy" id="1862672"/>
    <lineage>
        <taxon>Bacteria</taxon>
        <taxon>Bacillati</taxon>
        <taxon>Bacillota</taxon>
        <taxon>Erysipelotrichia</taxon>
        <taxon>Erysipelotrichales</taxon>
        <taxon>Erysipelotrichaceae</taxon>
        <taxon>Dubosiella</taxon>
    </lineage>
</organism>
<dbReference type="SUPFAM" id="SSF55729">
    <property type="entry name" value="Acyl-CoA N-acyltransferases (Nat)"/>
    <property type="match status" value="1"/>
</dbReference>
<evidence type="ECO:0000256" key="1">
    <source>
        <dbReference type="ARBA" id="ARBA00022679"/>
    </source>
</evidence>
<keyword evidence="1 5" id="KW-0808">Transferase</keyword>
<dbReference type="AlphaFoldDB" id="A0A1U7NM83"/>
<dbReference type="Proteomes" id="UP000186705">
    <property type="component" value="Unassembled WGS sequence"/>
</dbReference>
<dbReference type="GeneID" id="78275707"/>
<proteinExistence type="inferred from homology"/>
<dbReference type="Gene3D" id="3.40.630.30">
    <property type="match status" value="1"/>
</dbReference>
<dbReference type="EMBL" id="MPKA01000067">
    <property type="protein sequence ID" value="OLU46239.1"/>
    <property type="molecule type" value="Genomic_DNA"/>
</dbReference>
<dbReference type="InterPro" id="IPR051531">
    <property type="entry name" value="N-acetyltransferase"/>
</dbReference>
<dbReference type="PANTHER" id="PTHR43792">
    <property type="entry name" value="GNAT FAMILY, PUTATIVE (AFU_ORTHOLOGUE AFUA_3G00765)-RELATED-RELATED"/>
    <property type="match status" value="1"/>
</dbReference>
<evidence type="ECO:0000256" key="2">
    <source>
        <dbReference type="ARBA" id="ARBA00023315"/>
    </source>
</evidence>
<comment type="caution">
    <text evidence="5">The sequence shown here is derived from an EMBL/GenBank/DDBJ whole genome shotgun (WGS) entry which is preliminary data.</text>
</comment>
<dbReference type="InterPro" id="IPR016181">
    <property type="entry name" value="Acyl_CoA_acyltransferase"/>
</dbReference>
<dbReference type="CDD" id="cd04301">
    <property type="entry name" value="NAT_SF"/>
    <property type="match status" value="1"/>
</dbReference>
<keyword evidence="6" id="KW-1185">Reference proteome</keyword>
<evidence type="ECO:0000313" key="5">
    <source>
        <dbReference type="EMBL" id="OLU46239.1"/>
    </source>
</evidence>
<evidence type="ECO:0000256" key="3">
    <source>
        <dbReference type="ARBA" id="ARBA00038502"/>
    </source>
</evidence>
<accession>A0A1U7NM83</accession>
<comment type="similarity">
    <text evidence="3">Belongs to the acetyltransferase family. RimJ subfamily.</text>
</comment>
<evidence type="ECO:0000313" key="6">
    <source>
        <dbReference type="Proteomes" id="UP000186705"/>
    </source>
</evidence>
<dbReference type="RefSeq" id="WP_076341576.1">
    <property type="nucleotide sequence ID" value="NZ_CAPDDE010000006.1"/>
</dbReference>
<keyword evidence="2" id="KW-0012">Acyltransferase</keyword>
<feature type="domain" description="N-acetyltransferase" evidence="4">
    <location>
        <begin position="15"/>
        <end position="163"/>
    </location>
</feature>
<dbReference type="PANTHER" id="PTHR43792:SF8">
    <property type="entry name" value="[RIBOSOMAL PROTEIN US5]-ALANINE N-ACETYLTRANSFERASE"/>
    <property type="match status" value="1"/>
</dbReference>